<dbReference type="PANTHER" id="PTHR11548:SF1">
    <property type="entry name" value="THYMIDYLATE SYNTHASE 1"/>
    <property type="match status" value="1"/>
</dbReference>
<dbReference type="InterPro" id="IPR000398">
    <property type="entry name" value="Thymidylate_synthase"/>
</dbReference>
<dbReference type="Gene3D" id="3.30.572.10">
    <property type="entry name" value="Thymidylate synthase/dCMP hydroxymethylase domain"/>
    <property type="match status" value="1"/>
</dbReference>
<dbReference type="EC" id="2.1.1.45" evidence="1 4"/>
<evidence type="ECO:0000313" key="7">
    <source>
        <dbReference type="Proteomes" id="UP000178870"/>
    </source>
</evidence>
<dbReference type="GO" id="GO:0032259">
    <property type="term" value="P:methylation"/>
    <property type="evidence" value="ECO:0007669"/>
    <property type="project" value="UniProtKB-KW"/>
</dbReference>
<organism evidence="6 7">
    <name type="scientific">Candidatus Woesebacteria bacterium RIFCSPHIGHO2_01_FULL_44_21</name>
    <dbReference type="NCBI Taxonomy" id="1802503"/>
    <lineage>
        <taxon>Bacteria</taxon>
        <taxon>Candidatus Woeseibacteriota</taxon>
    </lineage>
</organism>
<comment type="pathway">
    <text evidence="4">Pyrimidine metabolism; dTTP biosynthesis.</text>
</comment>
<feature type="binding site" evidence="4">
    <location>
        <begin position="169"/>
        <end position="170"/>
    </location>
    <ligand>
        <name>dUMP</name>
        <dbReference type="ChEBI" id="CHEBI:246422"/>
        <note>ligand shared between dimeric partners</note>
    </ligand>
</feature>
<dbReference type="GO" id="GO:0006231">
    <property type="term" value="P:dTMP biosynthetic process"/>
    <property type="evidence" value="ECO:0007669"/>
    <property type="project" value="UniProtKB-UniRule"/>
</dbReference>
<keyword evidence="4" id="KW-0545">Nucleotide biosynthesis</keyword>
<keyword evidence="2 4" id="KW-0489">Methyltransferase</keyword>
<comment type="caution">
    <text evidence="4">Lacks conserved residue(s) required for the propagation of feature annotation.</text>
</comment>
<feature type="domain" description="Thymidylate synthase/dCMP hydroxymethylase" evidence="5">
    <location>
        <begin position="8"/>
        <end position="307"/>
    </location>
</feature>
<gene>
    <name evidence="4" type="primary">thyA</name>
    <name evidence="6" type="ORF">A2803_00365</name>
</gene>
<dbReference type="AlphaFoldDB" id="A0A1F7YWD7"/>
<reference evidence="6 7" key="1">
    <citation type="journal article" date="2016" name="Nat. Commun.">
        <title>Thousands of microbial genomes shed light on interconnected biogeochemical processes in an aquifer system.</title>
        <authorList>
            <person name="Anantharaman K."/>
            <person name="Brown C.T."/>
            <person name="Hug L.A."/>
            <person name="Sharon I."/>
            <person name="Castelle C.J."/>
            <person name="Probst A.J."/>
            <person name="Thomas B.C."/>
            <person name="Singh A."/>
            <person name="Wilkins M.J."/>
            <person name="Karaoz U."/>
            <person name="Brodie E.L."/>
            <person name="Williams K.H."/>
            <person name="Hubbard S.S."/>
            <person name="Banfield J.F."/>
        </authorList>
    </citation>
    <scope>NUCLEOTIDE SEQUENCE [LARGE SCALE GENOMIC DNA]</scope>
</reference>
<dbReference type="InterPro" id="IPR045097">
    <property type="entry name" value="Thymidate_synth/dCMP_Mease"/>
</dbReference>
<dbReference type="PANTHER" id="PTHR11548">
    <property type="entry name" value="THYMIDYLATE SYNTHASE 1"/>
    <property type="match status" value="1"/>
</dbReference>
<comment type="similarity">
    <text evidence="4">Belongs to the thymidylate synthase family. Bacterial-type ThyA subfamily.</text>
</comment>
<comment type="function">
    <text evidence="4">Catalyzes the reductive methylation of 2'-deoxyuridine-5'-monophosphate (dUMP) to 2'-deoxythymidine-5'-monophosphate (dTMP) while utilizing 5,10-methylenetetrahydrofolate (mTHF) as the methyl donor and reductant in the reaction, yielding dihydrofolate (DHF) as a by-product. This enzymatic reaction provides an intracellular de novo source of dTMP, an essential precursor for DNA biosynthesis.</text>
</comment>
<dbReference type="Proteomes" id="UP000178870">
    <property type="component" value="Unassembled WGS sequence"/>
</dbReference>
<proteinExistence type="inferred from homology"/>
<keyword evidence="4" id="KW-0963">Cytoplasm</keyword>
<feature type="binding site" description="in other chain" evidence="4">
    <location>
        <begin position="209"/>
        <end position="212"/>
    </location>
    <ligand>
        <name>dUMP</name>
        <dbReference type="ChEBI" id="CHEBI:246422"/>
        <note>ligand shared between dimeric partners</note>
    </ligand>
</feature>
<comment type="catalytic activity">
    <reaction evidence="4">
        <text>dUMP + (6R)-5,10-methylene-5,6,7,8-tetrahydrofolate = 7,8-dihydrofolate + dTMP</text>
        <dbReference type="Rhea" id="RHEA:12104"/>
        <dbReference type="ChEBI" id="CHEBI:15636"/>
        <dbReference type="ChEBI" id="CHEBI:57451"/>
        <dbReference type="ChEBI" id="CHEBI:63528"/>
        <dbReference type="ChEBI" id="CHEBI:246422"/>
        <dbReference type="EC" id="2.1.1.45"/>
    </reaction>
</comment>
<dbReference type="InterPro" id="IPR036926">
    <property type="entry name" value="Thymidate_synth/dCMP_Mease_sf"/>
</dbReference>
<protein>
    <recommendedName>
        <fullName evidence="1 4">Thymidylate synthase</fullName>
        <shortName evidence="4">TS</shortName>
        <shortName evidence="4">TSase</shortName>
        <ecNumber evidence="1 4">2.1.1.45</ecNumber>
    </recommendedName>
</protein>
<feature type="binding site" description="in other chain" evidence="4">
    <location>
        <position position="26"/>
    </location>
    <ligand>
        <name>dUMP</name>
        <dbReference type="ChEBI" id="CHEBI:246422"/>
        <note>ligand shared between dimeric partners</note>
    </ligand>
</feature>
<accession>A0A1F7YWD7</accession>
<feature type="active site" description="Nucleophile" evidence="4">
    <location>
        <position position="189"/>
    </location>
</feature>
<feature type="binding site" description="in other chain" evidence="4">
    <location>
        <position position="220"/>
    </location>
    <ligand>
        <name>dUMP</name>
        <dbReference type="ChEBI" id="CHEBI:246422"/>
        <note>ligand shared between dimeric partners</note>
    </ligand>
</feature>
<dbReference type="SUPFAM" id="SSF55831">
    <property type="entry name" value="Thymidylate synthase/dCMP hydroxymethylase"/>
    <property type="match status" value="1"/>
</dbReference>
<dbReference type="UniPathway" id="UPA00575"/>
<comment type="caution">
    <text evidence="6">The sequence shown here is derived from an EMBL/GenBank/DDBJ whole genome shotgun (WGS) entry which is preliminary data.</text>
</comment>
<dbReference type="NCBIfam" id="NF002496">
    <property type="entry name" value="PRK01827.1-2"/>
    <property type="match status" value="1"/>
</dbReference>
<dbReference type="GO" id="GO:0004799">
    <property type="term" value="F:thymidylate synthase activity"/>
    <property type="evidence" value="ECO:0007669"/>
    <property type="project" value="UniProtKB-UniRule"/>
</dbReference>
<dbReference type="GO" id="GO:0005829">
    <property type="term" value="C:cytosol"/>
    <property type="evidence" value="ECO:0007669"/>
    <property type="project" value="TreeGrafter"/>
</dbReference>
<evidence type="ECO:0000259" key="5">
    <source>
        <dbReference type="Pfam" id="PF00303"/>
    </source>
</evidence>
<sequence>MPSHPEYQYLNLLADILKNGIDGKDRTGTGTRKIFGRMLKFDIDRYGFPLLTTKRTWFKGILVELLWLISGNTNIRPLVLQGVNIWNEWPFQNYLKAKGKNIKPNSNKWNKEMEAFAGQVKTNKSFAKKWGGLGPVYGKQWRFWSGKRGVKVDQLALAVELIKNKPEDRRIIVNAWKADEIESMALPPCHVMYQFGVSKGKLSLGMYQRSVDTFLGLPFNIASYALLLTMVAHITNLKPGELTIFGWDTHLYLNHLKQAKLQASRKPYKFPTVKIKRRVKNIDDFKYEDFELIDYIHHEPISAPISV</sequence>
<dbReference type="HAMAP" id="MF_00008">
    <property type="entry name" value="Thymidy_synth_bact"/>
    <property type="match status" value="1"/>
</dbReference>
<evidence type="ECO:0000256" key="4">
    <source>
        <dbReference type="HAMAP-Rule" id="MF_00008"/>
    </source>
</evidence>
<dbReference type="Pfam" id="PF00303">
    <property type="entry name" value="Thymidylat_synt"/>
    <property type="match status" value="1"/>
</dbReference>
<feature type="binding site" evidence="4">
    <location>
        <position position="212"/>
    </location>
    <ligand>
        <name>(6R)-5,10-methylene-5,6,7,8-tetrahydrofolate</name>
        <dbReference type="ChEBI" id="CHEBI:15636"/>
    </ligand>
</feature>
<dbReference type="InterPro" id="IPR023451">
    <property type="entry name" value="Thymidate_synth/dCMP_Mease_dom"/>
</dbReference>
<dbReference type="EMBL" id="MGGP01000023">
    <property type="protein sequence ID" value="OGM31601.1"/>
    <property type="molecule type" value="Genomic_DNA"/>
</dbReference>
<feature type="binding site" evidence="4">
    <location>
        <position position="306"/>
    </location>
    <ligand>
        <name>(6R)-5,10-methylene-5,6,7,8-tetrahydrofolate</name>
        <dbReference type="ChEBI" id="CHEBI:15636"/>
    </ligand>
</feature>
<name>A0A1F7YWD7_9BACT</name>
<evidence type="ECO:0000256" key="2">
    <source>
        <dbReference type="ARBA" id="ARBA00022603"/>
    </source>
</evidence>
<dbReference type="PRINTS" id="PR00108">
    <property type="entry name" value="THYMDSNTHASE"/>
</dbReference>
<evidence type="ECO:0000256" key="3">
    <source>
        <dbReference type="ARBA" id="ARBA00022679"/>
    </source>
</evidence>
<dbReference type="CDD" id="cd00351">
    <property type="entry name" value="TS_Pyrimidine_HMase"/>
    <property type="match status" value="1"/>
</dbReference>
<feature type="binding site" description="in other chain" evidence="4">
    <location>
        <begin position="250"/>
        <end position="252"/>
    </location>
    <ligand>
        <name>dUMP</name>
        <dbReference type="ChEBI" id="CHEBI:246422"/>
        <note>ligand shared between dimeric partners</note>
    </ligand>
</feature>
<dbReference type="GO" id="GO:0006235">
    <property type="term" value="P:dTTP biosynthetic process"/>
    <property type="evidence" value="ECO:0007669"/>
    <property type="project" value="UniProtKB-UniRule"/>
</dbReference>
<dbReference type="NCBIfam" id="TIGR03284">
    <property type="entry name" value="thym_sym"/>
    <property type="match status" value="1"/>
</dbReference>
<comment type="subcellular location">
    <subcellularLocation>
        <location evidence="4">Cytoplasm</location>
    </subcellularLocation>
</comment>
<evidence type="ECO:0000256" key="1">
    <source>
        <dbReference type="ARBA" id="ARBA00011947"/>
    </source>
</evidence>
<comment type="subunit">
    <text evidence="4">Homodimer.</text>
</comment>
<evidence type="ECO:0000313" key="6">
    <source>
        <dbReference type="EMBL" id="OGM31601.1"/>
    </source>
</evidence>
<keyword evidence="3 4" id="KW-0808">Transferase</keyword>